<dbReference type="InterPro" id="IPR002642">
    <property type="entry name" value="LysoPLipase_cat_dom"/>
</dbReference>
<keyword evidence="13" id="KW-1185">Reference proteome</keyword>
<comment type="catalytic activity">
    <reaction evidence="9">
        <text>a 1-acyl-sn-glycero-3-phosphocholine + H2O = sn-glycerol 3-phosphocholine + a fatty acid + H(+)</text>
        <dbReference type="Rhea" id="RHEA:15177"/>
        <dbReference type="ChEBI" id="CHEBI:15377"/>
        <dbReference type="ChEBI" id="CHEBI:15378"/>
        <dbReference type="ChEBI" id="CHEBI:16870"/>
        <dbReference type="ChEBI" id="CHEBI:28868"/>
        <dbReference type="ChEBI" id="CHEBI:58168"/>
        <dbReference type="EC" id="3.1.1.5"/>
    </reaction>
</comment>
<evidence type="ECO:0000256" key="5">
    <source>
        <dbReference type="ARBA" id="ARBA00022963"/>
    </source>
</evidence>
<keyword evidence="5 8" id="KW-0442">Lipid degradation</keyword>
<dbReference type="SMART" id="SM00022">
    <property type="entry name" value="PLAc"/>
    <property type="match status" value="1"/>
</dbReference>
<proteinExistence type="inferred from homology"/>
<evidence type="ECO:0000256" key="3">
    <source>
        <dbReference type="ARBA" id="ARBA00022729"/>
    </source>
</evidence>
<feature type="region of interest" description="Disordered" evidence="10">
    <location>
        <begin position="365"/>
        <end position="389"/>
    </location>
</feature>
<organism evidence="12 13">
    <name type="scientific">Grifola frondosa</name>
    <name type="common">Maitake</name>
    <name type="synonym">Polyporus frondosus</name>
    <dbReference type="NCBI Taxonomy" id="5627"/>
    <lineage>
        <taxon>Eukaryota</taxon>
        <taxon>Fungi</taxon>
        <taxon>Dikarya</taxon>
        <taxon>Basidiomycota</taxon>
        <taxon>Agaricomycotina</taxon>
        <taxon>Agaricomycetes</taxon>
        <taxon>Polyporales</taxon>
        <taxon>Grifolaceae</taxon>
        <taxon>Grifola</taxon>
    </lineage>
</organism>
<dbReference type="InterPro" id="IPR016035">
    <property type="entry name" value="Acyl_Trfase/lysoPLipase"/>
</dbReference>
<dbReference type="STRING" id="5627.A0A1C7MT93"/>
<evidence type="ECO:0000256" key="6">
    <source>
        <dbReference type="ARBA" id="ARBA00023098"/>
    </source>
</evidence>
<dbReference type="GO" id="GO:0005829">
    <property type="term" value="C:cytosol"/>
    <property type="evidence" value="ECO:0007669"/>
    <property type="project" value="TreeGrafter"/>
</dbReference>
<evidence type="ECO:0000313" key="13">
    <source>
        <dbReference type="Proteomes" id="UP000092993"/>
    </source>
</evidence>
<dbReference type="GO" id="GO:0004622">
    <property type="term" value="F:phosphatidylcholine lysophospholipase activity"/>
    <property type="evidence" value="ECO:0007669"/>
    <property type="project" value="UniProtKB-EC"/>
</dbReference>
<protein>
    <recommendedName>
        <fullName evidence="2 9">Lysophospholipase</fullName>
        <ecNumber evidence="2 9">3.1.1.5</ecNumber>
    </recommendedName>
</protein>
<feature type="domain" description="PLA2c" evidence="11">
    <location>
        <begin position="37"/>
        <end position="590"/>
    </location>
</feature>
<name>A0A1C7MT93_GRIFR</name>
<comment type="similarity">
    <text evidence="1 9">Belongs to the lysophospholipase family.</text>
</comment>
<gene>
    <name evidence="12" type="primary">plb3</name>
    <name evidence="12" type="ORF">A0H81_01941</name>
</gene>
<evidence type="ECO:0000256" key="2">
    <source>
        <dbReference type="ARBA" id="ARBA00013274"/>
    </source>
</evidence>
<keyword evidence="6 8" id="KW-0443">Lipid metabolism</keyword>
<comment type="caution">
    <text evidence="12">The sequence shown here is derived from an EMBL/GenBank/DDBJ whole genome shotgun (WGS) entry which is preliminary data.</text>
</comment>
<evidence type="ECO:0000256" key="10">
    <source>
        <dbReference type="SAM" id="MobiDB-lite"/>
    </source>
</evidence>
<dbReference type="GO" id="GO:0046475">
    <property type="term" value="P:glycerophospholipid catabolic process"/>
    <property type="evidence" value="ECO:0007669"/>
    <property type="project" value="TreeGrafter"/>
</dbReference>
<reference evidence="12 13" key="1">
    <citation type="submission" date="2016-03" db="EMBL/GenBank/DDBJ databases">
        <title>Whole genome sequencing of Grifola frondosa 9006-11.</title>
        <authorList>
            <person name="Min B."/>
            <person name="Park H."/>
            <person name="Kim J.-G."/>
            <person name="Cho H."/>
            <person name="Oh Y.-L."/>
            <person name="Kong W.-S."/>
            <person name="Choi I.-G."/>
        </authorList>
    </citation>
    <scope>NUCLEOTIDE SEQUENCE [LARGE SCALE GENOMIC DNA]</scope>
    <source>
        <strain evidence="12 13">9006-11</strain>
    </source>
</reference>
<dbReference type="EC" id="3.1.1.5" evidence="2 9"/>
<evidence type="ECO:0000256" key="4">
    <source>
        <dbReference type="ARBA" id="ARBA00022801"/>
    </source>
</evidence>
<dbReference type="Pfam" id="PF01735">
    <property type="entry name" value="PLA2_B"/>
    <property type="match status" value="1"/>
</dbReference>
<dbReference type="PROSITE" id="PS51210">
    <property type="entry name" value="PLA2C"/>
    <property type="match status" value="1"/>
</dbReference>
<dbReference type="Gene3D" id="3.40.1090.10">
    <property type="entry name" value="Cytosolic phospholipase A2 catalytic domain"/>
    <property type="match status" value="1"/>
</dbReference>
<evidence type="ECO:0000256" key="9">
    <source>
        <dbReference type="RuleBase" id="RU362103"/>
    </source>
</evidence>
<keyword evidence="4 8" id="KW-0378">Hydrolase</keyword>
<dbReference type="OMA" id="TEDANWP"/>
<dbReference type="PANTHER" id="PTHR10728:SF33">
    <property type="entry name" value="LYSOPHOSPHOLIPASE 1-RELATED"/>
    <property type="match status" value="1"/>
</dbReference>
<evidence type="ECO:0000259" key="11">
    <source>
        <dbReference type="PROSITE" id="PS51210"/>
    </source>
</evidence>
<evidence type="ECO:0000256" key="8">
    <source>
        <dbReference type="PROSITE-ProRule" id="PRU00555"/>
    </source>
</evidence>
<evidence type="ECO:0000256" key="1">
    <source>
        <dbReference type="ARBA" id="ARBA00008780"/>
    </source>
</evidence>
<feature type="chain" id="PRO_5008810973" description="Lysophospholipase" evidence="9">
    <location>
        <begin position="24"/>
        <end position="590"/>
    </location>
</feature>
<dbReference type="SUPFAM" id="SSF52151">
    <property type="entry name" value="FabD/lysophospholipase-like"/>
    <property type="match status" value="1"/>
</dbReference>
<dbReference type="EMBL" id="LUGG01000002">
    <property type="protein sequence ID" value="OBZ78154.1"/>
    <property type="molecule type" value="Genomic_DNA"/>
</dbReference>
<dbReference type="GO" id="GO:0004623">
    <property type="term" value="F:phospholipase A2 activity"/>
    <property type="evidence" value="ECO:0007669"/>
    <property type="project" value="TreeGrafter"/>
</dbReference>
<evidence type="ECO:0000313" key="12">
    <source>
        <dbReference type="EMBL" id="OBZ78154.1"/>
    </source>
</evidence>
<dbReference type="AlphaFoldDB" id="A0A1C7MT93"/>
<dbReference type="Proteomes" id="UP000092993">
    <property type="component" value="Unassembled WGS sequence"/>
</dbReference>
<dbReference type="OrthoDB" id="4084751at2759"/>
<evidence type="ECO:0000256" key="7">
    <source>
        <dbReference type="ARBA" id="ARBA00023180"/>
    </source>
</evidence>
<accession>A0A1C7MT93</accession>
<dbReference type="PANTHER" id="PTHR10728">
    <property type="entry name" value="CYTOSOLIC PHOSPHOLIPASE A2"/>
    <property type="match status" value="1"/>
</dbReference>
<keyword evidence="3 9" id="KW-0732">Signal</keyword>
<keyword evidence="7" id="KW-0325">Glycoprotein</keyword>
<feature type="signal peptide" evidence="9">
    <location>
        <begin position="1"/>
        <end position="23"/>
    </location>
</feature>
<sequence>MGFDRSLVYFSILLCWSFVPVMSQSAAAIAYTPVLAPCPPGVELVRLAGNQSQSLSADESTYISTRRRDVLPAAFSAYLDNVVHATDAQLPSYVHDILTGYQGADAFPNLGIAVSGGGYRAAVFGAGVLHALDGRNSSSAAAGTGGLLQGASYLSGLSGGSWLVGSLAQANFPTIPDLVFGASDVGPNGFGGWLAEIDIVEVSTNASVTLAYEQAAVDEGMGKYALGFPVTLSDSLARLYSRHFVNGTNVTNILDLDLTHGAGVTFSSVADTSSFRAHMQPFPILVADSLSVDVNTSAMLNFTDVVVPLSNPVYEFNVFEMGSFDPMLSAFTPMKYLGSPNNSICVTNFDQMSFIESASSSQGAVAGQTIETQGRSSDPDPPPNPNQAVPTALIPNPFFGVAHGTFIDAVEPLLNLGDGSLNGEMVPLQPLLVKARGIDVILVIDAANQTDISNNFADGTSLIATQQRVSMFQTYYSFPPVPTSPSTFLSQNLTKYPTFFGCNTDLSAPLLIYLANVDQMNAMLAQTFDIATQGIPAEPALPSANCQTALEKDPEWPACLACAVVDRARSKVGEERSGVCTKCLAKYCWS</sequence>